<protein>
    <submittedName>
        <fullName evidence="2">Uncharacterized protein</fullName>
    </submittedName>
</protein>
<evidence type="ECO:0000313" key="3">
    <source>
        <dbReference type="Proteomes" id="UP001283361"/>
    </source>
</evidence>
<feature type="compositionally biased region" description="Polar residues" evidence="1">
    <location>
        <begin position="65"/>
        <end position="74"/>
    </location>
</feature>
<evidence type="ECO:0000313" key="2">
    <source>
        <dbReference type="EMBL" id="KAK3766096.1"/>
    </source>
</evidence>
<dbReference type="AlphaFoldDB" id="A0AAE1DD40"/>
<organism evidence="2 3">
    <name type="scientific">Elysia crispata</name>
    <name type="common">lettuce slug</name>
    <dbReference type="NCBI Taxonomy" id="231223"/>
    <lineage>
        <taxon>Eukaryota</taxon>
        <taxon>Metazoa</taxon>
        <taxon>Spiralia</taxon>
        <taxon>Lophotrochozoa</taxon>
        <taxon>Mollusca</taxon>
        <taxon>Gastropoda</taxon>
        <taxon>Heterobranchia</taxon>
        <taxon>Euthyneura</taxon>
        <taxon>Panpulmonata</taxon>
        <taxon>Sacoglossa</taxon>
        <taxon>Placobranchoidea</taxon>
        <taxon>Plakobranchidae</taxon>
        <taxon>Elysia</taxon>
    </lineage>
</organism>
<dbReference type="Proteomes" id="UP001283361">
    <property type="component" value="Unassembled WGS sequence"/>
</dbReference>
<keyword evidence="3" id="KW-1185">Reference proteome</keyword>
<gene>
    <name evidence="2" type="ORF">RRG08_002328</name>
</gene>
<evidence type="ECO:0000256" key="1">
    <source>
        <dbReference type="SAM" id="MobiDB-lite"/>
    </source>
</evidence>
<feature type="compositionally biased region" description="Polar residues" evidence="1">
    <location>
        <begin position="9"/>
        <end position="24"/>
    </location>
</feature>
<accession>A0AAE1DD40</accession>
<reference evidence="2" key="1">
    <citation type="journal article" date="2023" name="G3 (Bethesda)">
        <title>A reference genome for the long-term kleptoplast-retaining sea slug Elysia crispata morphotype clarki.</title>
        <authorList>
            <person name="Eastman K.E."/>
            <person name="Pendleton A.L."/>
            <person name="Shaikh M.A."/>
            <person name="Suttiyut T."/>
            <person name="Ogas R."/>
            <person name="Tomko P."/>
            <person name="Gavelis G."/>
            <person name="Widhalm J.R."/>
            <person name="Wisecaver J.H."/>
        </authorList>
    </citation>
    <scope>NUCLEOTIDE SEQUENCE</scope>
    <source>
        <strain evidence="2">ECLA1</strain>
    </source>
</reference>
<proteinExistence type="predicted"/>
<dbReference type="EMBL" id="JAWDGP010004263">
    <property type="protein sequence ID" value="KAK3766096.1"/>
    <property type="molecule type" value="Genomic_DNA"/>
</dbReference>
<feature type="region of interest" description="Disordered" evidence="1">
    <location>
        <begin position="1"/>
        <end position="24"/>
    </location>
</feature>
<comment type="caution">
    <text evidence="2">The sequence shown here is derived from an EMBL/GenBank/DDBJ whole genome shotgun (WGS) entry which is preliminary data.</text>
</comment>
<feature type="region of interest" description="Disordered" evidence="1">
    <location>
        <begin position="64"/>
        <end position="91"/>
    </location>
</feature>
<name>A0AAE1DD40_9GAST</name>
<sequence>MELDRFSKCSLTSRVSKPPTNIRSPSPAVQSFISLIVWLSAPCTEVVPATTGLGWRRGNHWAESESVSVRNSTRNAEEPLHMSLENAEMCN</sequence>